<dbReference type="InterPro" id="IPR050807">
    <property type="entry name" value="TransReg_Diox_bact_type"/>
</dbReference>
<dbReference type="PANTHER" id="PTHR46797:SF1">
    <property type="entry name" value="METHYLPHOSPHONATE SYNTHASE"/>
    <property type="match status" value="1"/>
</dbReference>
<dbReference type="Pfam" id="PF01381">
    <property type="entry name" value="HTH_3"/>
    <property type="match status" value="1"/>
</dbReference>
<name>A0A432WIP0_9GAMM</name>
<reference evidence="4 5" key="1">
    <citation type="journal article" date="2011" name="Front. Microbiol.">
        <title>Genomic signatures of strain selection and enhancement in Bacillus atrophaeus var. globigii, a historical biowarfare simulant.</title>
        <authorList>
            <person name="Gibbons H.S."/>
            <person name="Broomall S.M."/>
            <person name="McNew L.A."/>
            <person name="Daligault H."/>
            <person name="Chapman C."/>
            <person name="Bruce D."/>
            <person name="Karavis M."/>
            <person name="Krepps M."/>
            <person name="McGregor P.A."/>
            <person name="Hong C."/>
            <person name="Park K.H."/>
            <person name="Akmal A."/>
            <person name="Feldman A."/>
            <person name="Lin J.S."/>
            <person name="Chang W.E."/>
            <person name="Higgs B.W."/>
            <person name="Demirev P."/>
            <person name="Lindquist J."/>
            <person name="Liem A."/>
            <person name="Fochler E."/>
            <person name="Read T.D."/>
            <person name="Tapia R."/>
            <person name="Johnson S."/>
            <person name="Bishop-Lilly K.A."/>
            <person name="Detter C."/>
            <person name="Han C."/>
            <person name="Sozhamannan S."/>
            <person name="Rosenzweig C.N."/>
            <person name="Skowronski E.W."/>
        </authorList>
    </citation>
    <scope>NUCLEOTIDE SEQUENCE [LARGE SCALE GENOMIC DNA]</scope>
    <source>
        <strain evidence="4 5">Y4G10-17</strain>
    </source>
</reference>
<evidence type="ECO:0000259" key="3">
    <source>
        <dbReference type="PROSITE" id="PS50943"/>
    </source>
</evidence>
<comment type="caution">
    <text evidence="4">The sequence shown here is derived from an EMBL/GenBank/DDBJ whole genome shotgun (WGS) entry which is preliminary data.</text>
</comment>
<evidence type="ECO:0000313" key="5">
    <source>
        <dbReference type="Proteomes" id="UP000287823"/>
    </source>
</evidence>
<dbReference type="SMART" id="SM00530">
    <property type="entry name" value="HTH_XRE"/>
    <property type="match status" value="1"/>
</dbReference>
<evidence type="ECO:0000256" key="1">
    <source>
        <dbReference type="ARBA" id="ARBA00023125"/>
    </source>
</evidence>
<dbReference type="EMBL" id="PIPO01000002">
    <property type="protein sequence ID" value="RUO33674.1"/>
    <property type="molecule type" value="Genomic_DNA"/>
</dbReference>
<proteinExistence type="predicted"/>
<organism evidence="4 5">
    <name type="scientific">Aliidiomarina soli</name>
    <dbReference type="NCBI Taxonomy" id="1928574"/>
    <lineage>
        <taxon>Bacteria</taxon>
        <taxon>Pseudomonadati</taxon>
        <taxon>Pseudomonadota</taxon>
        <taxon>Gammaproteobacteria</taxon>
        <taxon>Alteromonadales</taxon>
        <taxon>Idiomarinaceae</taxon>
        <taxon>Aliidiomarina</taxon>
    </lineage>
</organism>
<dbReference type="GO" id="GO:0003700">
    <property type="term" value="F:DNA-binding transcription factor activity"/>
    <property type="evidence" value="ECO:0007669"/>
    <property type="project" value="TreeGrafter"/>
</dbReference>
<dbReference type="SUPFAM" id="SSF47413">
    <property type="entry name" value="lambda repressor-like DNA-binding domains"/>
    <property type="match status" value="1"/>
</dbReference>
<gene>
    <name evidence="4" type="ORF">CWE14_04200</name>
</gene>
<protein>
    <recommendedName>
        <fullName evidence="3">HTH cro/C1-type domain-containing protein</fullName>
    </recommendedName>
</protein>
<sequence>MNSLAVSYQPIPRISPLFMYIHLLIPQGIAKNRVSTNPSKGLSMTSGNMTLGEIIRYHRQQQGLSQPELASKAQIEQSYLSKLENDNSYPSDDILKRILSGLDLDIADLCAQLDIRSADPKVMHIESIRTYMGRFQQQSQRRSVFLMAIFTLTIGIGCALFYAGYSEAFFPEKQYSYQSRGEIQPGEPTDYFEGGWRREFPAGAYRPFSSSEGSPEGEAKQQLRQAQVDQANRVNYHSIQSFQPLGSIVERQLDNGNRRLYRLVGSPTQVSRAENGWLMLVGITLTVSGVIGLLLVLRLGSFRGYPLGNG</sequence>
<dbReference type="AlphaFoldDB" id="A0A432WIP0"/>
<feature type="transmembrane region" description="Helical" evidence="2">
    <location>
        <begin position="277"/>
        <end position="297"/>
    </location>
</feature>
<evidence type="ECO:0000313" key="4">
    <source>
        <dbReference type="EMBL" id="RUO33674.1"/>
    </source>
</evidence>
<keyword evidence="5" id="KW-1185">Reference proteome</keyword>
<dbReference type="Gene3D" id="1.10.260.40">
    <property type="entry name" value="lambda repressor-like DNA-binding domains"/>
    <property type="match status" value="1"/>
</dbReference>
<accession>A0A432WIP0</accession>
<dbReference type="GO" id="GO:0003677">
    <property type="term" value="F:DNA binding"/>
    <property type="evidence" value="ECO:0007669"/>
    <property type="project" value="UniProtKB-KW"/>
</dbReference>
<dbReference type="GO" id="GO:0005829">
    <property type="term" value="C:cytosol"/>
    <property type="evidence" value="ECO:0007669"/>
    <property type="project" value="TreeGrafter"/>
</dbReference>
<keyword evidence="2" id="KW-0472">Membrane</keyword>
<dbReference type="InterPro" id="IPR001387">
    <property type="entry name" value="Cro/C1-type_HTH"/>
</dbReference>
<feature type="transmembrane region" description="Helical" evidence="2">
    <location>
        <begin position="144"/>
        <end position="165"/>
    </location>
</feature>
<dbReference type="Proteomes" id="UP000287823">
    <property type="component" value="Unassembled WGS sequence"/>
</dbReference>
<dbReference type="PANTHER" id="PTHR46797">
    <property type="entry name" value="HTH-TYPE TRANSCRIPTIONAL REGULATOR"/>
    <property type="match status" value="1"/>
</dbReference>
<dbReference type="CDD" id="cd00093">
    <property type="entry name" value="HTH_XRE"/>
    <property type="match status" value="1"/>
</dbReference>
<dbReference type="PROSITE" id="PS50943">
    <property type="entry name" value="HTH_CROC1"/>
    <property type="match status" value="1"/>
</dbReference>
<keyword evidence="1" id="KW-0238">DNA-binding</keyword>
<keyword evidence="2" id="KW-0812">Transmembrane</keyword>
<dbReference type="InterPro" id="IPR010982">
    <property type="entry name" value="Lambda_DNA-bd_dom_sf"/>
</dbReference>
<keyword evidence="2" id="KW-1133">Transmembrane helix</keyword>
<feature type="domain" description="HTH cro/C1-type" evidence="3">
    <location>
        <begin position="55"/>
        <end position="109"/>
    </location>
</feature>
<evidence type="ECO:0000256" key="2">
    <source>
        <dbReference type="SAM" id="Phobius"/>
    </source>
</evidence>